<dbReference type="GO" id="GO:0007232">
    <property type="term" value="P:osmosensory signaling pathway via Sho1 osmosensor"/>
    <property type="evidence" value="ECO:0007669"/>
    <property type="project" value="UniProtKB-ARBA"/>
</dbReference>
<evidence type="ECO:0000256" key="2">
    <source>
        <dbReference type="ARBA" id="ARBA00009739"/>
    </source>
</evidence>
<dbReference type="RefSeq" id="XP_025378770.1">
    <property type="nucleotide sequence ID" value="XM_025523927.1"/>
</dbReference>
<dbReference type="SUPFAM" id="SSF50044">
    <property type="entry name" value="SH3-domain"/>
    <property type="match status" value="1"/>
</dbReference>
<comment type="subcellular location">
    <subcellularLocation>
        <location evidence="1">Cell membrane</location>
        <topology evidence="1">Multi-pass membrane protein</topology>
    </subcellularLocation>
</comment>
<evidence type="ECO:0000256" key="4">
    <source>
        <dbReference type="ARBA" id="ARBA00022475"/>
    </source>
</evidence>
<evidence type="ECO:0000256" key="8">
    <source>
        <dbReference type="ARBA" id="ARBA00023136"/>
    </source>
</evidence>
<feature type="transmembrane region" description="Helical" evidence="11">
    <location>
        <begin position="12"/>
        <end position="39"/>
    </location>
</feature>
<evidence type="ECO:0000256" key="7">
    <source>
        <dbReference type="ARBA" id="ARBA00023016"/>
    </source>
</evidence>
<evidence type="ECO:0000256" key="3">
    <source>
        <dbReference type="ARBA" id="ARBA00022443"/>
    </source>
</evidence>
<feature type="transmembrane region" description="Helical" evidence="11">
    <location>
        <begin position="90"/>
        <end position="110"/>
    </location>
</feature>
<dbReference type="InterPro" id="IPR035522">
    <property type="entry name" value="Sho1_SH3"/>
</dbReference>
<dbReference type="OrthoDB" id="25408at2759"/>
<evidence type="ECO:0000313" key="13">
    <source>
        <dbReference type="EMBL" id="PWN91572.1"/>
    </source>
</evidence>
<sequence>MARKGGGGFDVSLLFSNVVLMVTMGLALIAWLVAFIGQIAAQASNAGLLGTAPLTGHTVLWFSIFLHLFIIIGFGATVVTDAIAATRIQLATFTAVALVFAVFGIDSGIYSNLGSLNAVAAGYFILTIVDVIWLLFLTSEEDTVVYGLLTMAGNGRLSGPGARFGTSAATGVHRNNGVGSGGMGNGSTYGGGFQGGAANGGYQPTYGQGPSAHDITTANAGGTPKLDSHSVRSGVAASAAGTGHSGVVAPGQRGPGSDFGHSTTHEGRTGSPGSTHKQATLDGHHNEPMPGYGYKARALYAYQANADDPTEISFTKGEILDIVDNSGKWWQARKSTGETGIVPSNYMQVL</sequence>
<evidence type="ECO:0000256" key="9">
    <source>
        <dbReference type="PROSITE-ProRule" id="PRU00192"/>
    </source>
</evidence>
<proteinExistence type="inferred from homology"/>
<dbReference type="PANTHER" id="PTHR15735">
    <property type="entry name" value="FCH AND DOUBLE SH3 DOMAINS PROTEIN"/>
    <property type="match status" value="1"/>
</dbReference>
<dbReference type="AlphaFoldDB" id="A0A316YR17"/>
<feature type="transmembrane region" description="Helical" evidence="11">
    <location>
        <begin position="59"/>
        <end position="78"/>
    </location>
</feature>
<dbReference type="PROSITE" id="PS50002">
    <property type="entry name" value="SH3"/>
    <property type="match status" value="1"/>
</dbReference>
<dbReference type="SMART" id="SM00326">
    <property type="entry name" value="SH3"/>
    <property type="match status" value="1"/>
</dbReference>
<evidence type="ECO:0000256" key="5">
    <source>
        <dbReference type="ARBA" id="ARBA00022692"/>
    </source>
</evidence>
<evidence type="ECO:0000259" key="12">
    <source>
        <dbReference type="PROSITE" id="PS50002"/>
    </source>
</evidence>
<feature type="transmembrane region" description="Helical" evidence="11">
    <location>
        <begin position="116"/>
        <end position="136"/>
    </location>
</feature>
<gene>
    <name evidence="13" type="ORF">FA10DRAFT_284504</name>
</gene>
<dbReference type="InterPro" id="IPR001452">
    <property type="entry name" value="SH3_domain"/>
</dbReference>
<dbReference type="InParanoid" id="A0A316YR17"/>
<dbReference type="PRINTS" id="PR00452">
    <property type="entry name" value="SH3DOMAIN"/>
</dbReference>
<organism evidence="13 14">
    <name type="scientific">Acaromyces ingoldii</name>
    <dbReference type="NCBI Taxonomy" id="215250"/>
    <lineage>
        <taxon>Eukaryota</taxon>
        <taxon>Fungi</taxon>
        <taxon>Dikarya</taxon>
        <taxon>Basidiomycota</taxon>
        <taxon>Ustilaginomycotina</taxon>
        <taxon>Exobasidiomycetes</taxon>
        <taxon>Exobasidiales</taxon>
        <taxon>Cryptobasidiaceae</taxon>
        <taxon>Acaromyces</taxon>
    </lineage>
</organism>
<evidence type="ECO:0000256" key="1">
    <source>
        <dbReference type="ARBA" id="ARBA00004651"/>
    </source>
</evidence>
<dbReference type="Pfam" id="PF00018">
    <property type="entry name" value="SH3_1"/>
    <property type="match status" value="1"/>
</dbReference>
<name>A0A316YR17_9BASI</name>
<dbReference type="PANTHER" id="PTHR15735:SF21">
    <property type="entry name" value="PROTEIN NERVOUS WRECK"/>
    <property type="match status" value="1"/>
</dbReference>
<dbReference type="Gene3D" id="2.30.30.40">
    <property type="entry name" value="SH3 Domains"/>
    <property type="match status" value="1"/>
</dbReference>
<reference evidence="13 14" key="1">
    <citation type="journal article" date="2018" name="Mol. Biol. Evol.">
        <title>Broad Genomic Sampling Reveals a Smut Pathogenic Ancestry of the Fungal Clade Ustilaginomycotina.</title>
        <authorList>
            <person name="Kijpornyongpan T."/>
            <person name="Mondo S.J."/>
            <person name="Barry K."/>
            <person name="Sandor L."/>
            <person name="Lee J."/>
            <person name="Lipzen A."/>
            <person name="Pangilinan J."/>
            <person name="LaButti K."/>
            <person name="Hainaut M."/>
            <person name="Henrissat B."/>
            <person name="Grigoriev I.V."/>
            <person name="Spatafora J.W."/>
            <person name="Aime M.C."/>
        </authorList>
    </citation>
    <scope>NUCLEOTIDE SEQUENCE [LARGE SCALE GENOMIC DNA]</scope>
    <source>
        <strain evidence="13 14">MCA 4198</strain>
    </source>
</reference>
<keyword evidence="5 11" id="KW-0812">Transmembrane</keyword>
<dbReference type="FunFam" id="2.30.30.40:FF:000213">
    <property type="entry name" value="High osmolarity signaling protein SHO1"/>
    <property type="match status" value="1"/>
</dbReference>
<keyword evidence="4" id="KW-1003">Cell membrane</keyword>
<protein>
    <recommendedName>
        <fullName evidence="12">SH3 domain-containing protein</fullName>
    </recommendedName>
</protein>
<dbReference type="InterPro" id="IPR036028">
    <property type="entry name" value="SH3-like_dom_sf"/>
</dbReference>
<dbReference type="EMBL" id="KZ819635">
    <property type="protein sequence ID" value="PWN91572.1"/>
    <property type="molecule type" value="Genomic_DNA"/>
</dbReference>
<feature type="domain" description="SH3" evidence="12">
    <location>
        <begin position="291"/>
        <end position="350"/>
    </location>
</feature>
<evidence type="ECO:0000256" key="11">
    <source>
        <dbReference type="SAM" id="Phobius"/>
    </source>
</evidence>
<keyword evidence="14" id="KW-1185">Reference proteome</keyword>
<dbReference type="STRING" id="215250.A0A316YR17"/>
<dbReference type="Proteomes" id="UP000245768">
    <property type="component" value="Unassembled WGS sequence"/>
</dbReference>
<dbReference type="CDD" id="cd11855">
    <property type="entry name" value="SH3_Sho1p"/>
    <property type="match status" value="1"/>
</dbReference>
<keyword evidence="7" id="KW-0346">Stress response</keyword>
<evidence type="ECO:0000313" key="14">
    <source>
        <dbReference type="Proteomes" id="UP000245768"/>
    </source>
</evidence>
<keyword evidence="8 11" id="KW-0472">Membrane</keyword>
<dbReference type="GO" id="GO:0030833">
    <property type="term" value="P:regulation of actin filament polymerization"/>
    <property type="evidence" value="ECO:0007669"/>
    <property type="project" value="TreeGrafter"/>
</dbReference>
<keyword evidence="6 11" id="KW-1133">Transmembrane helix</keyword>
<feature type="region of interest" description="Disordered" evidence="10">
    <location>
        <begin position="201"/>
        <end position="289"/>
    </location>
</feature>
<evidence type="ECO:0000256" key="6">
    <source>
        <dbReference type="ARBA" id="ARBA00022989"/>
    </source>
</evidence>
<feature type="compositionally biased region" description="Low complexity" evidence="10">
    <location>
        <begin position="231"/>
        <end position="249"/>
    </location>
</feature>
<dbReference type="GeneID" id="37045843"/>
<keyword evidence="3 9" id="KW-0728">SH3 domain</keyword>
<comment type="similarity">
    <text evidence="2">Belongs to the SHO1 family.</text>
</comment>
<dbReference type="GO" id="GO:0005886">
    <property type="term" value="C:plasma membrane"/>
    <property type="evidence" value="ECO:0007669"/>
    <property type="project" value="UniProtKB-SubCell"/>
</dbReference>
<accession>A0A316YR17</accession>
<evidence type="ECO:0000256" key="10">
    <source>
        <dbReference type="SAM" id="MobiDB-lite"/>
    </source>
</evidence>